<evidence type="ECO:0000259" key="1">
    <source>
        <dbReference type="Pfam" id="PF13612"/>
    </source>
</evidence>
<dbReference type="Pfam" id="PF13612">
    <property type="entry name" value="DDE_Tnp_1_3"/>
    <property type="match status" value="1"/>
</dbReference>
<sequence length="99" mass="11019">MAEFAAQGKSSVGWFMGSNGNWSSMNQGELMEVEITAGNVDDRDSPLELAQSLFGKLFGDRDYISQPLFEQLGEQGVQLDFLKLFQPKYDDSDAELALF</sequence>
<protein>
    <submittedName>
        <fullName evidence="2">Transposase DDE domain-containing protein</fullName>
    </submittedName>
</protein>
<dbReference type="EMBL" id="FOUB01000054">
    <property type="protein sequence ID" value="SFM79621.1"/>
    <property type="molecule type" value="Genomic_DNA"/>
</dbReference>
<evidence type="ECO:0000313" key="2">
    <source>
        <dbReference type="EMBL" id="SFM79621.1"/>
    </source>
</evidence>
<evidence type="ECO:0000313" key="3">
    <source>
        <dbReference type="Proteomes" id="UP000183287"/>
    </source>
</evidence>
<gene>
    <name evidence="2" type="ORF">SAMN05421863_105411</name>
</gene>
<accession>A0A1I4TSH8</accession>
<reference evidence="3" key="1">
    <citation type="submission" date="2016-10" db="EMBL/GenBank/DDBJ databases">
        <authorList>
            <person name="Varghese N."/>
            <person name="Submissions S."/>
        </authorList>
    </citation>
    <scope>NUCLEOTIDE SEQUENCE [LARGE SCALE GENOMIC DNA]</scope>
    <source>
        <strain evidence="3">Nm44</strain>
    </source>
</reference>
<feature type="domain" description="Transposase DDE" evidence="1">
    <location>
        <begin position="2"/>
        <end position="79"/>
    </location>
</feature>
<organism evidence="2 3">
    <name type="scientific">Nitrosomonas communis</name>
    <dbReference type="NCBI Taxonomy" id="44574"/>
    <lineage>
        <taxon>Bacteria</taxon>
        <taxon>Pseudomonadati</taxon>
        <taxon>Pseudomonadota</taxon>
        <taxon>Betaproteobacteria</taxon>
        <taxon>Nitrosomonadales</taxon>
        <taxon>Nitrosomonadaceae</taxon>
        <taxon>Nitrosomonas</taxon>
    </lineage>
</organism>
<dbReference type="AlphaFoldDB" id="A0A1I4TSH8"/>
<name>A0A1I4TSH8_9PROT</name>
<dbReference type="InterPro" id="IPR025668">
    <property type="entry name" value="Tnp_DDE_dom"/>
</dbReference>
<dbReference type="Proteomes" id="UP000183287">
    <property type="component" value="Unassembled WGS sequence"/>
</dbReference>
<keyword evidence="3" id="KW-1185">Reference proteome</keyword>
<proteinExistence type="predicted"/>